<dbReference type="InterPro" id="IPR015915">
    <property type="entry name" value="Kelch-typ_b-propeller"/>
</dbReference>
<evidence type="ECO:0000313" key="9">
    <source>
        <dbReference type="Proteomes" id="UP000007014"/>
    </source>
</evidence>
<evidence type="ECO:0000256" key="5">
    <source>
        <dbReference type="SAM" id="MobiDB-lite"/>
    </source>
</evidence>
<dbReference type="SUPFAM" id="SSF57492">
    <property type="entry name" value="Trefoil"/>
    <property type="match status" value="1"/>
</dbReference>
<dbReference type="CDD" id="cd00111">
    <property type="entry name" value="Trefoil"/>
    <property type="match status" value="2"/>
</dbReference>
<name>M1VFE1_CYAM1</name>
<keyword evidence="2" id="KW-0677">Repeat</keyword>
<reference evidence="8 9" key="1">
    <citation type="journal article" date="2004" name="Nature">
        <title>Genome sequence of the ultrasmall unicellular red alga Cyanidioschyzon merolae 10D.</title>
        <authorList>
            <person name="Matsuzaki M."/>
            <person name="Misumi O."/>
            <person name="Shin-i T."/>
            <person name="Maruyama S."/>
            <person name="Takahara M."/>
            <person name="Miyagishima S."/>
            <person name="Mori T."/>
            <person name="Nishida K."/>
            <person name="Yagisawa F."/>
            <person name="Nishida K."/>
            <person name="Yoshida Y."/>
            <person name="Nishimura Y."/>
            <person name="Nakao S."/>
            <person name="Kobayashi T."/>
            <person name="Momoyama Y."/>
            <person name="Higashiyama T."/>
            <person name="Minoda A."/>
            <person name="Sano M."/>
            <person name="Nomoto H."/>
            <person name="Oishi K."/>
            <person name="Hayashi H."/>
            <person name="Ohta F."/>
            <person name="Nishizaka S."/>
            <person name="Haga S."/>
            <person name="Miura S."/>
            <person name="Morishita T."/>
            <person name="Kabeya Y."/>
            <person name="Terasawa K."/>
            <person name="Suzuki Y."/>
            <person name="Ishii Y."/>
            <person name="Asakawa S."/>
            <person name="Takano H."/>
            <person name="Ohta N."/>
            <person name="Kuroiwa H."/>
            <person name="Tanaka K."/>
            <person name="Shimizu N."/>
            <person name="Sugano S."/>
            <person name="Sato N."/>
            <person name="Nozaki H."/>
            <person name="Ogasawara N."/>
            <person name="Kohara Y."/>
            <person name="Kuroiwa T."/>
        </authorList>
    </citation>
    <scope>NUCLEOTIDE SEQUENCE [LARGE SCALE GENOMIC DNA]</scope>
    <source>
        <strain evidence="8 9">10D</strain>
    </source>
</reference>
<evidence type="ECO:0000256" key="2">
    <source>
        <dbReference type="ARBA" id="ARBA00022737"/>
    </source>
</evidence>
<dbReference type="Gramene" id="CME001CT">
    <property type="protein sequence ID" value="CME001CT"/>
    <property type="gene ID" value="CME001C"/>
</dbReference>
<dbReference type="PANTHER" id="PTHR46093">
    <property type="entry name" value="ACYL-COA-BINDING DOMAIN-CONTAINING PROTEIN 5"/>
    <property type="match status" value="1"/>
</dbReference>
<dbReference type="Proteomes" id="UP000007014">
    <property type="component" value="Chromosome 5"/>
</dbReference>
<dbReference type="Pfam" id="PF24681">
    <property type="entry name" value="Kelch_KLHDC2_KLHL20_DRC7"/>
    <property type="match status" value="1"/>
</dbReference>
<dbReference type="Gene3D" id="2.120.10.80">
    <property type="entry name" value="Kelch-type beta propeller"/>
    <property type="match status" value="3"/>
</dbReference>
<feature type="disulfide bond" evidence="4">
    <location>
        <begin position="625"/>
        <end position="640"/>
    </location>
</feature>
<dbReference type="InterPro" id="IPR044913">
    <property type="entry name" value="P_trefoil_dom_sf"/>
</dbReference>
<comment type="caution">
    <text evidence="4">Lacks conserved residue(s) required for the propagation of feature annotation.</text>
</comment>
<evidence type="ECO:0000256" key="1">
    <source>
        <dbReference type="ARBA" id="ARBA00022441"/>
    </source>
</evidence>
<organism evidence="8 9">
    <name type="scientific">Cyanidioschyzon merolae (strain NIES-3377 / 10D)</name>
    <name type="common">Unicellular red alga</name>
    <dbReference type="NCBI Taxonomy" id="280699"/>
    <lineage>
        <taxon>Eukaryota</taxon>
        <taxon>Rhodophyta</taxon>
        <taxon>Bangiophyceae</taxon>
        <taxon>Cyanidiales</taxon>
        <taxon>Cyanidiaceae</taxon>
        <taxon>Cyanidioschyzon</taxon>
    </lineage>
</organism>
<proteinExistence type="predicted"/>
<keyword evidence="6" id="KW-0732">Signal</keyword>
<feature type="chain" id="PRO_5004018936" evidence="6">
    <location>
        <begin position="31"/>
        <end position="901"/>
    </location>
</feature>
<dbReference type="OrthoDB" id="432528at2759"/>
<gene>
    <name evidence="8" type="ORF">CYME_CME001C</name>
</gene>
<sequence length="901" mass="96080">MFRALSPARGLVVAVCLLLAATFSVSLVAALSPVSTVSWTWIGGETGINNPGTYGTLNQTSAGSAPRSREYPAAWVGRSNTLYLFGGFSSGNPSASYLNDLWTFDLTSLEWTWIGGSSEADQPGVYGTVGTGSPNNIPGSRYGSAYWQTDDQHFWLFGGLGFDKTGNGVGDLNDMWQYDTETGIWTWFGGNDTFNAMPVYGPKDIYSQIYNPGGRDSAAFWLGADGLLWLFGGEALHQGSFSDLWSFNTTTFQWAYRDGSQAPNEPGNFSEPGVANATNAPGARRNAYTWTDLGGNLWLFGGIGYGNSSQAGPGLLNDLWVYNISQLTWIFIAGNTTIQNPGSYGTLGEFAPTNYPGGRDSGSSFVDSSGNLQLFGGGGNANDRVNFVFLNDLWVFDIELGQWAWINGSSTGNAAAVYGALNESDPSVAPGGRAGPAFWNTSGTDPVMFGGFGYSNTSGNGFLNDAFALRETFPTPTPRSTPTSTPTLTPTITPTATATPTPTPTPTPVCTIEICGSPGQYTNQDACEQVGCCFNSQTNACTLKSVSAACSAVPVTQRVPCGWSYIYPDECTAIPGCCWQPTANGILAPWCYYDIDHAPQASVALQEVQAPVPVCPSPGAQRQPCGNAGINQFTCYAQGCCYDSQAQNQWVQNGKQQSDFASNPYCFQPEKTCAVGEFERQPCTNAVNQNQQLNNNINNNQFVRLLNTLLYGEQHGTQRTSYSPQQCLEAGCCLGLGNECFQPMTEYVCQTYGYVSNSLSGTNGNVSNSSYIACGPECCNAETQNCTYNPFSNNNNQQLQQQLQQQQQQQQVLLPSFCVCKDPTKQCGTYLIPSDNLVNKMRCCRADEECINNQCVVISPTPTPSPVAATATPSATVSAAVSATMSASASASVSGSASVSA</sequence>
<dbReference type="Gene3D" id="4.10.110.10">
    <property type="entry name" value="Spasmolytic Protein, domain 1"/>
    <property type="match status" value="2"/>
</dbReference>
<feature type="region of interest" description="Disordered" evidence="5">
    <location>
        <begin position="475"/>
        <end position="504"/>
    </location>
</feature>
<reference evidence="8 9" key="2">
    <citation type="journal article" date="2007" name="BMC Biol.">
        <title>A 100%-complete sequence reveals unusually simple genomic features in the hot-spring red alga Cyanidioschyzon merolae.</title>
        <authorList>
            <person name="Nozaki H."/>
            <person name="Takano H."/>
            <person name="Misumi O."/>
            <person name="Terasawa K."/>
            <person name="Matsuzaki M."/>
            <person name="Maruyama S."/>
            <person name="Nishida K."/>
            <person name="Yagisawa F."/>
            <person name="Yoshida Y."/>
            <person name="Fujiwara T."/>
            <person name="Takio S."/>
            <person name="Tamura K."/>
            <person name="Chung S.J."/>
            <person name="Nakamura S."/>
            <person name="Kuroiwa H."/>
            <person name="Tanaka K."/>
            <person name="Sato N."/>
            <person name="Kuroiwa T."/>
        </authorList>
    </citation>
    <scope>NUCLEOTIDE SEQUENCE [LARGE SCALE GENOMIC DNA]</scope>
    <source>
        <strain evidence="8 9">10D</strain>
    </source>
</reference>
<keyword evidence="1" id="KW-0880">Kelch repeat</keyword>
<dbReference type="SUPFAM" id="SSF117281">
    <property type="entry name" value="Kelch motif"/>
    <property type="match status" value="1"/>
</dbReference>
<evidence type="ECO:0000256" key="4">
    <source>
        <dbReference type="PROSITE-ProRule" id="PRU00779"/>
    </source>
</evidence>
<dbReference type="Pfam" id="PF00088">
    <property type="entry name" value="Trefoil"/>
    <property type="match status" value="2"/>
</dbReference>
<dbReference type="InterPro" id="IPR000519">
    <property type="entry name" value="P_trefoil_dom"/>
</dbReference>
<feature type="signal peptide" evidence="6">
    <location>
        <begin position="1"/>
        <end position="30"/>
    </location>
</feature>
<evidence type="ECO:0000259" key="7">
    <source>
        <dbReference type="PROSITE" id="PS51448"/>
    </source>
</evidence>
<accession>M1VFE1</accession>
<dbReference type="AlphaFoldDB" id="M1VFE1"/>
<feature type="compositionally biased region" description="Low complexity" evidence="5">
    <location>
        <begin position="475"/>
        <end position="500"/>
    </location>
</feature>
<evidence type="ECO:0000256" key="6">
    <source>
        <dbReference type="SAM" id="SignalP"/>
    </source>
</evidence>
<feature type="disulfide bond" evidence="4">
    <location>
        <begin position="615"/>
        <end position="641"/>
    </location>
</feature>
<dbReference type="SMART" id="SM00018">
    <property type="entry name" value="PD"/>
    <property type="match status" value="2"/>
</dbReference>
<protein>
    <submittedName>
        <fullName evidence="8">Similar to trefoil factor</fullName>
    </submittedName>
</protein>
<evidence type="ECO:0000256" key="3">
    <source>
        <dbReference type="ARBA" id="ARBA00023157"/>
    </source>
</evidence>
<dbReference type="EMBL" id="AP006487">
    <property type="protein sequence ID" value="BAM79243.1"/>
    <property type="molecule type" value="Genomic_DNA"/>
</dbReference>
<keyword evidence="3 4" id="KW-1015">Disulfide bond</keyword>
<dbReference type="GeneID" id="16992742"/>
<evidence type="ECO:0000313" key="8">
    <source>
        <dbReference type="EMBL" id="BAM79243.1"/>
    </source>
</evidence>
<dbReference type="RefSeq" id="XP_005535529.1">
    <property type="nucleotide sequence ID" value="XM_005535472.1"/>
</dbReference>
<dbReference type="KEGG" id="cme:CYME_CME001C"/>
<dbReference type="PANTHER" id="PTHR46093:SF18">
    <property type="entry name" value="FIBRONECTIN TYPE-III DOMAIN-CONTAINING PROTEIN"/>
    <property type="match status" value="1"/>
</dbReference>
<feature type="domain" description="P-type" evidence="7">
    <location>
        <begin position="548"/>
        <end position="595"/>
    </location>
</feature>
<feature type="domain" description="P-type" evidence="7">
    <location>
        <begin position="613"/>
        <end position="670"/>
    </location>
</feature>
<dbReference type="HOGENOM" id="CLU_317465_0_0_1"/>
<dbReference type="PROSITE" id="PS51448">
    <property type="entry name" value="P_TREFOIL_2"/>
    <property type="match status" value="2"/>
</dbReference>
<keyword evidence="9" id="KW-1185">Reference proteome</keyword>